<accession>A0ABD3XHW8</accession>
<keyword evidence="2" id="KW-1185">Reference proteome</keyword>
<evidence type="ECO:0000313" key="1">
    <source>
        <dbReference type="EMBL" id="KAL3885680.1"/>
    </source>
</evidence>
<gene>
    <name evidence="1" type="ORF">ACJMK2_025727</name>
</gene>
<proteinExistence type="predicted"/>
<organism evidence="1 2">
    <name type="scientific">Sinanodonta woodiana</name>
    <name type="common">Chinese pond mussel</name>
    <name type="synonym">Anodonta woodiana</name>
    <dbReference type="NCBI Taxonomy" id="1069815"/>
    <lineage>
        <taxon>Eukaryota</taxon>
        <taxon>Metazoa</taxon>
        <taxon>Spiralia</taxon>
        <taxon>Lophotrochozoa</taxon>
        <taxon>Mollusca</taxon>
        <taxon>Bivalvia</taxon>
        <taxon>Autobranchia</taxon>
        <taxon>Heteroconchia</taxon>
        <taxon>Palaeoheterodonta</taxon>
        <taxon>Unionida</taxon>
        <taxon>Unionoidea</taxon>
        <taxon>Unionidae</taxon>
        <taxon>Unioninae</taxon>
        <taxon>Sinanodonta</taxon>
    </lineage>
</organism>
<dbReference type="AlphaFoldDB" id="A0ABD3XHW8"/>
<name>A0ABD3XHW8_SINWO</name>
<reference evidence="1 2" key="1">
    <citation type="submission" date="2024-11" db="EMBL/GenBank/DDBJ databases">
        <title>Chromosome-level genome assembly of the freshwater bivalve Anodonta woodiana.</title>
        <authorList>
            <person name="Chen X."/>
        </authorList>
    </citation>
    <scope>NUCLEOTIDE SEQUENCE [LARGE SCALE GENOMIC DNA]</scope>
    <source>
        <strain evidence="1">MN2024</strain>
        <tissue evidence="1">Gills</tissue>
    </source>
</reference>
<protein>
    <submittedName>
        <fullName evidence="1">Uncharacterized protein</fullName>
    </submittedName>
</protein>
<sequence length="90" mass="10325">MLSFMGRYQNVDTGLQISQHHFRKLYPIFYFSLEHLDLMRQSVVDIHFRARIAPGGVNYRAVAVILSDKSMLLEGVGGRMRLVDAPVENM</sequence>
<comment type="caution">
    <text evidence="1">The sequence shown here is derived from an EMBL/GenBank/DDBJ whole genome shotgun (WGS) entry which is preliminary data.</text>
</comment>
<evidence type="ECO:0000313" key="2">
    <source>
        <dbReference type="Proteomes" id="UP001634394"/>
    </source>
</evidence>
<dbReference type="EMBL" id="JBJQND010000002">
    <property type="protein sequence ID" value="KAL3885680.1"/>
    <property type="molecule type" value="Genomic_DNA"/>
</dbReference>
<dbReference type="Proteomes" id="UP001634394">
    <property type="component" value="Unassembled WGS sequence"/>
</dbReference>